<evidence type="ECO:0000259" key="12">
    <source>
        <dbReference type="PROSITE" id="PS51123"/>
    </source>
</evidence>
<keyword evidence="7" id="KW-0626">Porin</keyword>
<feature type="chain" id="PRO_5005252177" evidence="11">
    <location>
        <begin position="21"/>
        <end position="326"/>
    </location>
</feature>
<keyword evidence="4" id="KW-1134">Transmembrane beta strand</keyword>
<feature type="signal peptide" evidence="11">
    <location>
        <begin position="1"/>
        <end position="20"/>
    </location>
</feature>
<name>A0A0J1GXT5_9GAMM</name>
<dbReference type="STRING" id="1195763.ABT56_16655"/>
<keyword evidence="3" id="KW-0813">Transport</keyword>
<evidence type="ECO:0000256" key="11">
    <source>
        <dbReference type="SAM" id="SignalP"/>
    </source>
</evidence>
<keyword evidence="11" id="KW-0732">Signal</keyword>
<dbReference type="GO" id="GO:0006811">
    <property type="term" value="P:monoatomic ion transport"/>
    <property type="evidence" value="ECO:0007669"/>
    <property type="project" value="UniProtKB-KW"/>
</dbReference>
<reference evidence="13 14" key="1">
    <citation type="submission" date="2015-05" db="EMBL/GenBank/DDBJ databases">
        <title>Photobacterium galathea sp. nov.</title>
        <authorList>
            <person name="Machado H."/>
            <person name="Gram L."/>
        </authorList>
    </citation>
    <scope>NUCLEOTIDE SEQUENCE [LARGE SCALE GENOMIC DNA]</scope>
    <source>
        <strain evidence="13 14">CGMCC 1.12159</strain>
    </source>
</reference>
<dbReference type="EMBL" id="LDOT01000023">
    <property type="protein sequence ID" value="KLV04229.1"/>
    <property type="molecule type" value="Genomic_DNA"/>
</dbReference>
<evidence type="ECO:0000256" key="5">
    <source>
        <dbReference type="ARBA" id="ARBA00022692"/>
    </source>
</evidence>
<dbReference type="PATRIC" id="fig|1195763.3.peg.3548"/>
<gene>
    <name evidence="13" type="ORF">ABT56_16655</name>
</gene>
<keyword evidence="14" id="KW-1185">Reference proteome</keyword>
<evidence type="ECO:0000313" key="13">
    <source>
        <dbReference type="EMBL" id="KLV04229.1"/>
    </source>
</evidence>
<evidence type="ECO:0000256" key="1">
    <source>
        <dbReference type="ARBA" id="ARBA00004571"/>
    </source>
</evidence>
<evidence type="ECO:0000256" key="10">
    <source>
        <dbReference type="PROSITE-ProRule" id="PRU00473"/>
    </source>
</evidence>
<sequence>MTKLLKVLPLALLVSGAVQAATDNPWYVGARVGGTSFSSLDGVIENVDAEKDDWGGGAFIGYNFTPWFALEGGYTYLGQLDFANDGYEVQALDLVGKFTYEVSKEFDIYAKLGAAGFDVDNGVINEDDTGVSGTAGVGLEYYFSNNLSARLEYQYYNQVGDTQIPGETDVHFYGVGLVYHWGAPAPLPVVEPKPEPVVEPEPVPQIVKVPSVGAILPFAFDSDALSQADIEMLQPVAQQLVNYPQTSLYVVGHSDSRGREAYNQKLSEERAQAVAGYVSNQFGIDKSRIVVQGKGELEPVAPNDTEEGRAKNRRVEVFVPGFEVEQ</sequence>
<dbReference type="AlphaFoldDB" id="A0A0J1GXT5"/>
<evidence type="ECO:0000256" key="8">
    <source>
        <dbReference type="ARBA" id="ARBA00023136"/>
    </source>
</evidence>
<dbReference type="PROSITE" id="PS51123">
    <property type="entry name" value="OMPA_2"/>
    <property type="match status" value="1"/>
</dbReference>
<keyword evidence="5" id="KW-0812">Transmembrane</keyword>
<dbReference type="PANTHER" id="PTHR30329:SF21">
    <property type="entry name" value="LIPOPROTEIN YIAD-RELATED"/>
    <property type="match status" value="1"/>
</dbReference>
<dbReference type="Gene3D" id="2.40.160.20">
    <property type="match status" value="1"/>
</dbReference>
<comment type="similarity">
    <text evidence="2">Belongs to the outer membrane OOP (TC 1.B.6) superfamily. OmpA family.</text>
</comment>
<accession>A0A0J1GXT5</accession>
<dbReference type="InterPro" id="IPR036737">
    <property type="entry name" value="OmpA-like_sf"/>
</dbReference>
<keyword evidence="8 10" id="KW-0472">Membrane</keyword>
<feature type="domain" description="OmpA-like" evidence="12">
    <location>
        <begin position="205"/>
        <end position="323"/>
    </location>
</feature>
<dbReference type="Proteomes" id="UP000036097">
    <property type="component" value="Unassembled WGS sequence"/>
</dbReference>
<dbReference type="RefSeq" id="WP_047880001.1">
    <property type="nucleotide sequence ID" value="NZ_LDOT01000023.1"/>
</dbReference>
<dbReference type="SUPFAM" id="SSF56925">
    <property type="entry name" value="OMPA-like"/>
    <property type="match status" value="1"/>
</dbReference>
<evidence type="ECO:0000256" key="2">
    <source>
        <dbReference type="ARBA" id="ARBA00005710"/>
    </source>
</evidence>
<dbReference type="PANTHER" id="PTHR30329">
    <property type="entry name" value="STATOR ELEMENT OF FLAGELLAR MOTOR COMPLEX"/>
    <property type="match status" value="1"/>
</dbReference>
<protein>
    <submittedName>
        <fullName evidence="13">Membrane protein</fullName>
    </submittedName>
</protein>
<dbReference type="Pfam" id="PF00691">
    <property type="entry name" value="OmpA"/>
    <property type="match status" value="1"/>
</dbReference>
<dbReference type="PRINTS" id="PR01021">
    <property type="entry name" value="OMPADOMAIN"/>
</dbReference>
<evidence type="ECO:0000256" key="4">
    <source>
        <dbReference type="ARBA" id="ARBA00022452"/>
    </source>
</evidence>
<dbReference type="CDD" id="cd07185">
    <property type="entry name" value="OmpA_C-like"/>
    <property type="match status" value="1"/>
</dbReference>
<comment type="caution">
    <text evidence="13">The sequence shown here is derived from an EMBL/GenBank/DDBJ whole genome shotgun (WGS) entry which is preliminary data.</text>
</comment>
<dbReference type="Pfam" id="PF01389">
    <property type="entry name" value="OmpA_membrane"/>
    <property type="match status" value="1"/>
</dbReference>
<dbReference type="GO" id="GO:0009279">
    <property type="term" value="C:cell outer membrane"/>
    <property type="evidence" value="ECO:0007669"/>
    <property type="project" value="UniProtKB-SubCell"/>
</dbReference>
<evidence type="ECO:0000256" key="9">
    <source>
        <dbReference type="ARBA" id="ARBA00023237"/>
    </source>
</evidence>
<organism evidence="13 14">
    <name type="scientific">Photobacterium aquae</name>
    <dbReference type="NCBI Taxonomy" id="1195763"/>
    <lineage>
        <taxon>Bacteria</taxon>
        <taxon>Pseudomonadati</taxon>
        <taxon>Pseudomonadota</taxon>
        <taxon>Gammaproteobacteria</taxon>
        <taxon>Vibrionales</taxon>
        <taxon>Vibrionaceae</taxon>
        <taxon>Photobacterium</taxon>
    </lineage>
</organism>
<dbReference type="GO" id="GO:0015288">
    <property type="term" value="F:porin activity"/>
    <property type="evidence" value="ECO:0007669"/>
    <property type="project" value="UniProtKB-KW"/>
</dbReference>
<dbReference type="InterPro" id="IPR050330">
    <property type="entry name" value="Bact_OuterMem_StrucFunc"/>
</dbReference>
<dbReference type="InterPro" id="IPR000498">
    <property type="entry name" value="OmpA-like_TM_dom"/>
</dbReference>
<dbReference type="OrthoDB" id="9782229at2"/>
<keyword evidence="9" id="KW-0998">Cell outer membrane</keyword>
<keyword evidence="6" id="KW-0406">Ion transport</keyword>
<evidence type="ECO:0000256" key="3">
    <source>
        <dbReference type="ARBA" id="ARBA00022448"/>
    </source>
</evidence>
<evidence type="ECO:0000313" key="14">
    <source>
        <dbReference type="Proteomes" id="UP000036097"/>
    </source>
</evidence>
<dbReference type="SUPFAM" id="SSF103088">
    <property type="entry name" value="OmpA-like"/>
    <property type="match status" value="1"/>
</dbReference>
<comment type="subcellular location">
    <subcellularLocation>
        <location evidence="1">Cell outer membrane</location>
        <topology evidence="1">Multi-pass membrane protein</topology>
    </subcellularLocation>
</comment>
<dbReference type="InterPro" id="IPR011250">
    <property type="entry name" value="OMP/PagP_B-barrel"/>
</dbReference>
<proteinExistence type="inferred from homology"/>
<dbReference type="InterPro" id="IPR006664">
    <property type="entry name" value="OMP_bac"/>
</dbReference>
<dbReference type="InterPro" id="IPR006665">
    <property type="entry name" value="OmpA-like"/>
</dbReference>
<evidence type="ECO:0000256" key="7">
    <source>
        <dbReference type="ARBA" id="ARBA00023114"/>
    </source>
</evidence>
<dbReference type="Gene3D" id="3.30.1330.60">
    <property type="entry name" value="OmpA-like domain"/>
    <property type="match status" value="1"/>
</dbReference>
<evidence type="ECO:0000256" key="6">
    <source>
        <dbReference type="ARBA" id="ARBA00023065"/>
    </source>
</evidence>
<dbReference type="GO" id="GO:0046930">
    <property type="term" value="C:pore complex"/>
    <property type="evidence" value="ECO:0007669"/>
    <property type="project" value="UniProtKB-KW"/>
</dbReference>